<sequence>MPCLIRRLLRQTMKKSLIKAEYLLIKIFSYFFLNSFLIFEKKIKMFFVICMNCFSGAKFMQIINFKKIRDNARNKIFLITCSQGNNRTLEKERKKSLRKQ</sequence>
<protein>
    <submittedName>
        <fullName evidence="2">Uncharacterized protein</fullName>
    </submittedName>
</protein>
<evidence type="ECO:0000313" key="2">
    <source>
        <dbReference type="EMBL" id="RMZ96350.1"/>
    </source>
</evidence>
<keyword evidence="1" id="KW-0472">Membrane</keyword>
<proteinExistence type="predicted"/>
<dbReference type="EMBL" id="REGN01012281">
    <property type="protein sequence ID" value="RMZ96350.1"/>
    <property type="molecule type" value="Genomic_DNA"/>
</dbReference>
<organism evidence="2 3">
    <name type="scientific">Brachionus plicatilis</name>
    <name type="common">Marine rotifer</name>
    <name type="synonym">Brachionus muelleri</name>
    <dbReference type="NCBI Taxonomy" id="10195"/>
    <lineage>
        <taxon>Eukaryota</taxon>
        <taxon>Metazoa</taxon>
        <taxon>Spiralia</taxon>
        <taxon>Gnathifera</taxon>
        <taxon>Rotifera</taxon>
        <taxon>Eurotatoria</taxon>
        <taxon>Monogononta</taxon>
        <taxon>Pseudotrocha</taxon>
        <taxon>Ploima</taxon>
        <taxon>Brachionidae</taxon>
        <taxon>Brachionus</taxon>
    </lineage>
</organism>
<accession>A0A3M7PC60</accession>
<evidence type="ECO:0000256" key="1">
    <source>
        <dbReference type="SAM" id="Phobius"/>
    </source>
</evidence>
<dbReference type="AlphaFoldDB" id="A0A3M7PC60"/>
<feature type="transmembrane region" description="Helical" evidence="1">
    <location>
        <begin position="20"/>
        <end position="39"/>
    </location>
</feature>
<comment type="caution">
    <text evidence="2">The sequence shown here is derived from an EMBL/GenBank/DDBJ whole genome shotgun (WGS) entry which is preliminary data.</text>
</comment>
<feature type="transmembrane region" description="Helical" evidence="1">
    <location>
        <begin position="45"/>
        <end position="65"/>
    </location>
</feature>
<reference evidence="2 3" key="1">
    <citation type="journal article" date="2018" name="Sci. Rep.">
        <title>Genomic signatures of local adaptation to the degree of environmental predictability in rotifers.</title>
        <authorList>
            <person name="Franch-Gras L."/>
            <person name="Hahn C."/>
            <person name="Garcia-Roger E.M."/>
            <person name="Carmona M.J."/>
            <person name="Serra M."/>
            <person name="Gomez A."/>
        </authorList>
    </citation>
    <scope>NUCLEOTIDE SEQUENCE [LARGE SCALE GENOMIC DNA]</scope>
    <source>
        <strain evidence="2">HYR1</strain>
    </source>
</reference>
<keyword evidence="1" id="KW-0812">Transmembrane</keyword>
<name>A0A3M7PC60_BRAPC</name>
<dbReference type="Proteomes" id="UP000276133">
    <property type="component" value="Unassembled WGS sequence"/>
</dbReference>
<gene>
    <name evidence="2" type="ORF">BpHYR1_004284</name>
</gene>
<keyword evidence="3" id="KW-1185">Reference proteome</keyword>
<keyword evidence="1" id="KW-1133">Transmembrane helix</keyword>
<evidence type="ECO:0000313" key="3">
    <source>
        <dbReference type="Proteomes" id="UP000276133"/>
    </source>
</evidence>